<gene>
    <name evidence="1" type="ORF">MT2528_3328</name>
</gene>
<dbReference type="EMBL" id="FPLJ01000074">
    <property type="protein sequence ID" value="SGY97064.1"/>
    <property type="molecule type" value="Genomic_DNA"/>
</dbReference>
<evidence type="ECO:0000313" key="1">
    <source>
        <dbReference type="EMBL" id="SGY97064.1"/>
    </source>
</evidence>
<reference evidence="1 2" key="1">
    <citation type="submission" date="2016-11" db="EMBL/GenBank/DDBJ databases">
        <authorList>
            <person name="Klemetsen T."/>
        </authorList>
    </citation>
    <scope>NUCLEOTIDE SEQUENCE [LARGE SCALE GENOMIC DNA]</scope>
    <source>
        <strain evidence="1">MT 2528</strain>
    </source>
</reference>
<organism evidence="1 2">
    <name type="scientific">Moritella viscosa</name>
    <dbReference type="NCBI Taxonomy" id="80854"/>
    <lineage>
        <taxon>Bacteria</taxon>
        <taxon>Pseudomonadati</taxon>
        <taxon>Pseudomonadota</taxon>
        <taxon>Gammaproteobacteria</taxon>
        <taxon>Alteromonadales</taxon>
        <taxon>Moritellaceae</taxon>
        <taxon>Moritella</taxon>
    </lineage>
</organism>
<name>A0ABY1HIM3_9GAMM</name>
<sequence length="49" mass="5028">MIVGAQANQKSCVAGIADNVDGRKKAAVGHHVGSDHNTIASNLGCSFYN</sequence>
<dbReference type="Proteomes" id="UP000182660">
    <property type="component" value="Unassembled WGS sequence"/>
</dbReference>
<comment type="caution">
    <text evidence="1">The sequence shown here is derived from an EMBL/GenBank/DDBJ whole genome shotgun (WGS) entry which is preliminary data.</text>
</comment>
<accession>A0ABY1HIM3</accession>
<proteinExistence type="predicted"/>
<protein>
    <submittedName>
        <fullName evidence="1">Acetyl-coenzyme A carboxylase carboxyl transferase subunit alpha</fullName>
    </submittedName>
</protein>
<keyword evidence="2" id="KW-1185">Reference proteome</keyword>
<dbReference type="GO" id="GO:0016740">
    <property type="term" value="F:transferase activity"/>
    <property type="evidence" value="ECO:0007669"/>
    <property type="project" value="UniProtKB-KW"/>
</dbReference>
<keyword evidence="1" id="KW-0808">Transferase</keyword>
<evidence type="ECO:0000313" key="2">
    <source>
        <dbReference type="Proteomes" id="UP000182660"/>
    </source>
</evidence>